<dbReference type="Pfam" id="PF00109">
    <property type="entry name" value="ketoacyl-synt"/>
    <property type="match status" value="1"/>
</dbReference>
<dbReference type="SUPFAM" id="SSF47336">
    <property type="entry name" value="ACP-like"/>
    <property type="match status" value="1"/>
</dbReference>
<dbReference type="GO" id="GO:0008236">
    <property type="term" value="F:serine-type peptidase activity"/>
    <property type="evidence" value="ECO:0007669"/>
    <property type="project" value="InterPro"/>
</dbReference>
<dbReference type="InterPro" id="IPR016039">
    <property type="entry name" value="Thiolase-like"/>
</dbReference>
<keyword evidence="5" id="KW-0808">Transferase</keyword>
<dbReference type="Pfam" id="PF18558">
    <property type="entry name" value="HTH_51"/>
    <property type="match status" value="1"/>
</dbReference>
<feature type="region of interest" description="Disordered" evidence="8">
    <location>
        <begin position="1610"/>
        <end position="1634"/>
    </location>
</feature>
<dbReference type="InterPro" id="IPR050091">
    <property type="entry name" value="PKS_NRPS_Biosynth_Enz"/>
</dbReference>
<dbReference type="InterPro" id="IPR049492">
    <property type="entry name" value="BD-FAE-like_dom"/>
</dbReference>
<protein>
    <recommendedName>
        <fullName evidence="13">S-adenosyl-L-methionine-dependent N-methyltransferase</fullName>
    </recommendedName>
</protein>
<evidence type="ECO:0000256" key="1">
    <source>
        <dbReference type="ARBA" id="ARBA00004721"/>
    </source>
</evidence>
<dbReference type="SUPFAM" id="SSF53474">
    <property type="entry name" value="alpha/beta-Hydrolases"/>
    <property type="match status" value="1"/>
</dbReference>
<dbReference type="CDD" id="cd00833">
    <property type="entry name" value="PKS"/>
    <property type="match status" value="1"/>
</dbReference>
<dbReference type="EMBL" id="MW373480">
    <property type="protein sequence ID" value="UPN67552.1"/>
    <property type="molecule type" value="mRNA"/>
</dbReference>
<dbReference type="SUPFAM" id="SSF53335">
    <property type="entry name" value="S-adenosyl-L-methionine-dependent methyltransferases"/>
    <property type="match status" value="1"/>
</dbReference>
<dbReference type="Pfam" id="PF20434">
    <property type="entry name" value="BD-FAE"/>
    <property type="match status" value="1"/>
</dbReference>
<evidence type="ECO:0000259" key="9">
    <source>
        <dbReference type="PROSITE" id="PS50075"/>
    </source>
</evidence>
<dbReference type="CDD" id="cd02440">
    <property type="entry name" value="AdoMet_MTases"/>
    <property type="match status" value="1"/>
</dbReference>
<feature type="active site" description="Proton donor; for dehydratase activity" evidence="7">
    <location>
        <position position="1484"/>
    </location>
</feature>
<dbReference type="SMART" id="SM00823">
    <property type="entry name" value="PKS_PP"/>
    <property type="match status" value="1"/>
</dbReference>
<dbReference type="InterPro" id="IPR018201">
    <property type="entry name" value="Ketoacyl_synth_AS"/>
</dbReference>
<dbReference type="Gene3D" id="3.40.47.10">
    <property type="match status" value="1"/>
</dbReference>
<dbReference type="InterPro" id="IPR014031">
    <property type="entry name" value="Ketoacyl_synth_C"/>
</dbReference>
<accession>A0A8U0AWJ4</accession>
<feature type="region of interest" description="N-terminal hotdog fold" evidence="7">
    <location>
        <begin position="1258"/>
        <end position="1393"/>
    </location>
</feature>
<evidence type="ECO:0000259" key="11">
    <source>
        <dbReference type="PROSITE" id="PS52019"/>
    </source>
</evidence>
<dbReference type="Gene3D" id="3.30.70.3290">
    <property type="match status" value="1"/>
</dbReference>
<feature type="domain" description="Ketosynthase family 3 (KS3)" evidence="10">
    <location>
        <begin position="350"/>
        <end position="770"/>
    </location>
</feature>
<dbReference type="InterPro" id="IPR016036">
    <property type="entry name" value="Malonyl_transacylase_ACP-bd"/>
</dbReference>
<evidence type="ECO:0000256" key="3">
    <source>
        <dbReference type="ARBA" id="ARBA00022553"/>
    </source>
</evidence>
<feature type="domain" description="PKS/mFAS DH" evidence="11">
    <location>
        <begin position="1258"/>
        <end position="1584"/>
    </location>
</feature>
<keyword evidence="3" id="KW-0597">Phosphoprotein</keyword>
<comment type="pathway">
    <text evidence="1">Secondary metabolite biosynthesis; terpenoid biosynthesis.</text>
</comment>
<dbReference type="SUPFAM" id="SSF52151">
    <property type="entry name" value="FabD/lysophospholipase-like"/>
    <property type="match status" value="1"/>
</dbReference>
<dbReference type="Gene3D" id="3.40.366.10">
    <property type="entry name" value="Malonyl-Coenzyme A Acyl Carrier Protein, domain 2"/>
    <property type="match status" value="3"/>
</dbReference>
<dbReference type="PANTHER" id="PTHR43775:SF21">
    <property type="entry name" value="NON-REDUCING POLYKETIDE SYNTHASE AUSA-RELATED"/>
    <property type="match status" value="1"/>
</dbReference>
<organism evidence="12">
    <name type="scientific">Pestalotiopsis sp</name>
    <dbReference type="NCBI Taxonomy" id="36460"/>
    <lineage>
        <taxon>Eukaryota</taxon>
        <taxon>Fungi</taxon>
        <taxon>Dikarya</taxon>
        <taxon>Ascomycota</taxon>
        <taxon>Pezizomycotina</taxon>
        <taxon>Sordariomycetes</taxon>
        <taxon>Xylariomycetidae</taxon>
        <taxon>Amphisphaeriales</taxon>
        <taxon>Sporocadaceae</taxon>
        <taxon>Pestalotiopsis</taxon>
    </lineage>
</organism>
<dbReference type="SMART" id="SM00825">
    <property type="entry name" value="PKS_KS"/>
    <property type="match status" value="1"/>
</dbReference>
<dbReference type="GO" id="GO:0004315">
    <property type="term" value="F:3-oxoacyl-[acyl-carrier-protein] synthase activity"/>
    <property type="evidence" value="ECO:0007669"/>
    <property type="project" value="InterPro"/>
</dbReference>
<dbReference type="InterPro" id="IPR013217">
    <property type="entry name" value="Methyltransf_12"/>
</dbReference>
<dbReference type="InterPro" id="IPR006162">
    <property type="entry name" value="Ppantetheine_attach_site"/>
</dbReference>
<dbReference type="PROSITE" id="PS50075">
    <property type="entry name" value="CARRIER"/>
    <property type="match status" value="1"/>
</dbReference>
<dbReference type="Gene3D" id="1.10.1200.10">
    <property type="entry name" value="ACP-like"/>
    <property type="match status" value="1"/>
</dbReference>
<evidence type="ECO:0000256" key="4">
    <source>
        <dbReference type="ARBA" id="ARBA00022603"/>
    </source>
</evidence>
<dbReference type="Pfam" id="PF08242">
    <property type="entry name" value="Methyltransf_12"/>
    <property type="match status" value="1"/>
</dbReference>
<dbReference type="Gene3D" id="3.10.129.110">
    <property type="entry name" value="Polyketide synthase dehydratase"/>
    <property type="match status" value="1"/>
</dbReference>
<dbReference type="SUPFAM" id="SSF53901">
    <property type="entry name" value="Thiolase-like"/>
    <property type="match status" value="1"/>
</dbReference>
<dbReference type="GO" id="GO:0008168">
    <property type="term" value="F:methyltransferase activity"/>
    <property type="evidence" value="ECO:0007669"/>
    <property type="project" value="UniProtKB-KW"/>
</dbReference>
<dbReference type="PANTHER" id="PTHR43775">
    <property type="entry name" value="FATTY ACID SYNTHASE"/>
    <property type="match status" value="1"/>
</dbReference>
<dbReference type="InterPro" id="IPR014043">
    <property type="entry name" value="Acyl_transferase_dom"/>
</dbReference>
<dbReference type="Gene3D" id="3.40.50.1820">
    <property type="entry name" value="alpha/beta hydrolase"/>
    <property type="match status" value="1"/>
</dbReference>
<feature type="compositionally biased region" description="Polar residues" evidence="8">
    <location>
        <begin position="1610"/>
        <end position="1622"/>
    </location>
</feature>
<dbReference type="Pfam" id="PF00698">
    <property type="entry name" value="Acyl_transf_1"/>
    <property type="match status" value="1"/>
</dbReference>
<dbReference type="GO" id="GO:0031177">
    <property type="term" value="F:phosphopantetheine binding"/>
    <property type="evidence" value="ECO:0007669"/>
    <property type="project" value="InterPro"/>
</dbReference>
<dbReference type="InterPro" id="IPR049900">
    <property type="entry name" value="PKS_mFAS_DH"/>
</dbReference>
<dbReference type="InterPro" id="IPR020841">
    <property type="entry name" value="PKS_Beta-ketoAc_synthase_dom"/>
</dbReference>
<dbReference type="PROSITE" id="PS00606">
    <property type="entry name" value="KS3_1"/>
    <property type="match status" value="1"/>
</dbReference>
<dbReference type="GO" id="GO:0006633">
    <property type="term" value="P:fatty acid biosynthetic process"/>
    <property type="evidence" value="ECO:0007669"/>
    <property type="project" value="InterPro"/>
</dbReference>
<evidence type="ECO:0000256" key="5">
    <source>
        <dbReference type="ARBA" id="ARBA00022679"/>
    </source>
</evidence>
<dbReference type="InterPro" id="IPR041068">
    <property type="entry name" value="HTH_51"/>
</dbReference>
<evidence type="ECO:0008006" key="13">
    <source>
        <dbReference type="Google" id="ProtNLM"/>
    </source>
</evidence>
<keyword evidence="4" id="KW-0489">Methyltransferase</keyword>
<dbReference type="GO" id="GO:0032259">
    <property type="term" value="P:methylation"/>
    <property type="evidence" value="ECO:0007669"/>
    <property type="project" value="UniProtKB-KW"/>
</dbReference>
<dbReference type="InterPro" id="IPR042104">
    <property type="entry name" value="PKS_dehydratase_sf"/>
</dbReference>
<dbReference type="PROSITE" id="PS52004">
    <property type="entry name" value="KS3_2"/>
    <property type="match status" value="1"/>
</dbReference>
<dbReference type="Pfam" id="PF16073">
    <property type="entry name" value="SAT"/>
    <property type="match status" value="1"/>
</dbReference>
<evidence type="ECO:0000256" key="8">
    <source>
        <dbReference type="SAM" id="MobiDB-lite"/>
    </source>
</evidence>
<dbReference type="Pfam" id="PF02801">
    <property type="entry name" value="Ketoacyl-synt_C"/>
    <property type="match status" value="1"/>
</dbReference>
<dbReference type="InterPro" id="IPR001227">
    <property type="entry name" value="Ac_transferase_dom_sf"/>
</dbReference>
<dbReference type="SMR" id="A0A8U0AWJ4"/>
<feature type="domain" description="Carrier" evidence="9">
    <location>
        <begin position="1652"/>
        <end position="1729"/>
    </location>
</feature>
<dbReference type="GO" id="GO:0044550">
    <property type="term" value="P:secondary metabolite biosynthetic process"/>
    <property type="evidence" value="ECO:0007669"/>
    <property type="project" value="TreeGrafter"/>
</dbReference>
<dbReference type="Pfam" id="PF00550">
    <property type="entry name" value="PP-binding"/>
    <property type="match status" value="1"/>
</dbReference>
<dbReference type="InterPro" id="IPR016035">
    <property type="entry name" value="Acyl_Trfase/lysoPLipase"/>
</dbReference>
<evidence type="ECO:0000256" key="6">
    <source>
        <dbReference type="ARBA" id="ARBA00023268"/>
    </source>
</evidence>
<dbReference type="InterPro" id="IPR036736">
    <property type="entry name" value="ACP-like_sf"/>
</dbReference>
<name>A0A8U0AWJ4_PESTX</name>
<dbReference type="GO" id="GO:0004312">
    <property type="term" value="F:fatty acid synthase activity"/>
    <property type="evidence" value="ECO:0007669"/>
    <property type="project" value="TreeGrafter"/>
</dbReference>
<dbReference type="InterPro" id="IPR001375">
    <property type="entry name" value="Peptidase_S9_cat"/>
</dbReference>
<dbReference type="GO" id="GO:0006508">
    <property type="term" value="P:proteolysis"/>
    <property type="evidence" value="ECO:0007669"/>
    <property type="project" value="InterPro"/>
</dbReference>
<dbReference type="PROSITE" id="PS00012">
    <property type="entry name" value="PHOSPHOPANTETHEINE"/>
    <property type="match status" value="1"/>
</dbReference>
<dbReference type="Gene3D" id="3.40.50.150">
    <property type="entry name" value="Vaccinia Virus protein VP39"/>
    <property type="match status" value="1"/>
</dbReference>
<evidence type="ECO:0000259" key="10">
    <source>
        <dbReference type="PROSITE" id="PS52004"/>
    </source>
</evidence>
<dbReference type="InterPro" id="IPR029058">
    <property type="entry name" value="AB_hydrolase_fold"/>
</dbReference>
<dbReference type="Pfam" id="PF00326">
    <property type="entry name" value="Peptidase_S9"/>
    <property type="match status" value="1"/>
</dbReference>
<keyword evidence="6" id="KW-0511">Multifunctional enzyme</keyword>
<evidence type="ECO:0000313" key="12">
    <source>
        <dbReference type="EMBL" id="UPN67552.1"/>
    </source>
</evidence>
<sequence length="2526" mass="274937">MFLFGPQETVWSEKDLRDLQSRLHDSNDVEFLRDAMHELPTLVPFLRQHVCTETREETGSEALNQLSHFAKGETVMLAGSGSMTNTHQAPLTIASHIVEFIDKVPKRGGTPDITAIDDAQGFCVGFLSAAAVASATTWPELKHNFTCALRLAACVGFVVDNETSLDVTAIAIKWKSDAQRHFIESSVEDFQDAYISCWTDDKAATVTIPASSVTDFVARLNQQKIAHHQIGLNGFFHSPVHGDVVSRLKEACAAVDDLSFPQVDDLFMALRSTANGEVIRTGNLTDIALDLTLCKPAYWFETVSRATEQHANITSPTQIVAVGRSCRIPRSIRHRTETNFNQPPLLSNPAEEIAVVGMACRFPHADNLQEFWNIIESGSSCVSEMPNERFDPSNISRGPKLSTYYGNFLRQPAVFDHRFFGMSGREAKSMDPQQRLALQVAYEAMESSGYYAKPESGQEKDVGVYLGVGAVDYEANVASEDAGAFSATGTLRAFISGRVSHHFGWSGPSITFDTACSSSAVAIHSACRALLTNECALAVAGGVNVMTSPSLHQNLAAASFLNADGSSKAFDASANGYCRGEGAGLLVLKPLSQALADGDAILGVISGSAVNQGSNTSPITVPHSDSQCTLYKKALSFGGIDPVHVTYVEAHGTGTQVGDPIEYESLRYALTGPQRKDRLYVGSVKDNIGHAEAASGAAGVIKTLLMMQHRVIPRQANFTKLNPKISTSAGDLITVPSRNTTWTSGLRGGLVALVNNYGAAGSNAAIVVREHQDKRPAKATPTKQTHYPILMAAKTENSLLAYLRALHGLDISGEDDDSKLAVSRLGPAVTLKANPAFEYRAAFHTNDAVSWKAALSSASPVRIQPQLRRPVVLCFGGQTGRDVAFSSDLYLSCSSLRKHLDACAAVCAELDLSPNLPDTLKGSSNVAGDDIVIQQIRLFTHQYASAMTWLDCGLQVDTIIGHSFGQITGLCVAGSLSLKDGLRFVAGRARLMRDAWTGERGGMLSVECDLDQLETTIELLNREEGVRLSVACYNGPRSFVLAGNNASLVRAETSLRELAGSGSHTPPVKTSRLGSSHAFHSHLTESILADLQDLALSVKLSPPRVNIETCTEEGSWTKFDPEELVQHTRKPVFFSQAVQRIETRLNSGAIWLEAGSGSPIIPMARRIVSANKGHVLIPVDDLAGAAGTRNLSSVVCKLWMAAAGKHSWVTDLPVTGGHNAQSRAMIAAPPYQFEKTEHWIQYKTPATEKKEEITGDSHLVGEVPLVSPLEKKHDGQSFMINTASPIFELAAQGHAVAGYSLCPASMYMELAMQCCSIFLQNEESATDESLLPNIQDLTMSAPLGLSQGSRVLLRMARTSQGSEEITFTIFSLSSMNTETDHAHGCISMLFPYDKNTESRLRLLRRLARGPSRAEKMLSSPNDGLSGAMVYRIFEEVVTYADYYRGVEKITALRGESAGRVSMPSHKIMPKELRDPGLCDPLSLDNFLQVAGIHVNCLSDRPPGRLFMCVAINEMLFAPEFLERKDTASKRSWIVHSRFDVIEEDSDSAPVTLVNDIFVYDETSHTLVVGIMGATFKSVSSKAVARSLSRLGTQRPATPELLDAKIHTASPQYSDSGYQTSAPSTPPKNVASQRSPISQSIDLNTAHQQDDDDSRPDVLHLLRKMLSDIIEIPLGEVLPTSKLDELGVDSLLVTEVAAEVEKRFGVAISKDAILELETILDLSQSISSAAAHQPPQAISDNRPSLMPSIKSLAPPPQLNAQSYEVDLHKNETNPRMPLPALETRVHVDETFTHVQGKYDDFAQETGFSEFYSTVYPLQSELVVAYIVEAFTELGCDLRTLEDGAWLPSIEHLPKHDKLMPQLYDILAKSDLISQGDGGFLRTSKAVPQTSSSTLYETLLSEHPQHGSETKLLAKTAPHLAACLSGTKDPIDLLFGNADSRALLEDVYANAPMFLSGTRLLCEYLCQLTVSAASTKHRKEIRILELGAGTGGTTRYLFEVLAATEAAVDIEYTFTDLSGSLVAAARRKFAKYASHPRLRMKFSVLDLEADALPPWVLQGFDVVLSTNCVHATRDLTRSTRNIHSMLRPDYEGMLCLIELMPVDLYWFDLVFGLLEGWWLFEDGRAYALADERRWEKVLKGVGFKWFGASDSPTRESGVLKLLVASVHEADAEKETKSSEEKLVTKETVAFKQIDGLQLSADIYYPDHLIEAGTTLPIALLVHGGGHVMLSRKDVRGEQVGWLLRDGFLPVSIDYRLCPETTLLEGPIADVTDALSWARNALPDLTTLQRPDITPDGDRVVAIGWSTGGMLALSLGWTKLCRAPDAILAMYCPCDYEDPFWTLPTRPEGSDGAAADDHGGYVLDSDVLAACSGKPISGYNVPPGDGQPVSGGWLAPSDPRSRLALHMNWHGRTLDVLVNGRDALSADSSSNSSLDPSSLRIVSPLARARQGDYAQVPTFIIHPSLDDLIPVAQAERLHDALHERGIEVQLRVVNGQKHLFDIYPRWKTDKAAYEAVSDGYEFLKKTVAK</sequence>
<dbReference type="InterPro" id="IPR020806">
    <property type="entry name" value="PKS_PP-bd"/>
</dbReference>
<evidence type="ECO:0000256" key="7">
    <source>
        <dbReference type="PROSITE-ProRule" id="PRU01363"/>
    </source>
</evidence>
<dbReference type="PROSITE" id="PS52019">
    <property type="entry name" value="PKS_MFAS_DH"/>
    <property type="match status" value="1"/>
</dbReference>
<dbReference type="SUPFAM" id="SSF55048">
    <property type="entry name" value="Probable ACP-binding domain of malonyl-CoA ACP transacylase"/>
    <property type="match status" value="1"/>
</dbReference>
<keyword evidence="2" id="KW-0596">Phosphopantetheine</keyword>
<dbReference type="InterPro" id="IPR029063">
    <property type="entry name" value="SAM-dependent_MTases_sf"/>
</dbReference>
<dbReference type="InterPro" id="IPR032088">
    <property type="entry name" value="SAT"/>
</dbReference>
<feature type="active site" description="Proton acceptor; for dehydratase activity" evidence="7">
    <location>
        <position position="1294"/>
    </location>
</feature>
<dbReference type="InterPro" id="IPR009081">
    <property type="entry name" value="PP-bd_ACP"/>
</dbReference>
<reference evidence="12" key="1">
    <citation type="submission" date="2020-12" db="EMBL/GenBank/DDBJ databases">
        <authorList>
            <person name="Li J."/>
            <person name="Zhen H."/>
            <person name="Chen Y."/>
            <person name="Liu L."/>
        </authorList>
    </citation>
    <scope>NUCLEOTIDE SEQUENCE</scope>
</reference>
<proteinExistence type="evidence at transcript level"/>
<feature type="region of interest" description="C-terminal hotdog fold" evidence="7">
    <location>
        <begin position="1421"/>
        <end position="1584"/>
    </location>
</feature>
<dbReference type="InterPro" id="IPR014030">
    <property type="entry name" value="Ketoacyl_synth_N"/>
</dbReference>
<evidence type="ECO:0000256" key="2">
    <source>
        <dbReference type="ARBA" id="ARBA00022450"/>
    </source>
</evidence>
<dbReference type="SMART" id="SM00827">
    <property type="entry name" value="PKS_AT"/>
    <property type="match status" value="1"/>
</dbReference>